<reference evidence="3" key="1">
    <citation type="journal article" date="2021" name="IMA Fungus">
        <title>Genomic characterization of three marine fungi, including Emericellopsis atlantica sp. nov. with signatures of a generalist lifestyle and marine biomass degradation.</title>
        <authorList>
            <person name="Hagestad O.C."/>
            <person name="Hou L."/>
            <person name="Andersen J.H."/>
            <person name="Hansen E.H."/>
            <person name="Altermark B."/>
            <person name="Li C."/>
            <person name="Kuhnert E."/>
            <person name="Cox R.J."/>
            <person name="Crous P.W."/>
            <person name="Spatafora J.W."/>
            <person name="Lail K."/>
            <person name="Amirebrahimi M."/>
            <person name="Lipzen A."/>
            <person name="Pangilinan J."/>
            <person name="Andreopoulos W."/>
            <person name="Hayes R.D."/>
            <person name="Ng V."/>
            <person name="Grigoriev I.V."/>
            <person name="Jackson S.A."/>
            <person name="Sutton T.D.S."/>
            <person name="Dobson A.D.W."/>
            <person name="Rama T."/>
        </authorList>
    </citation>
    <scope>NUCLEOTIDE SEQUENCE</scope>
    <source>
        <strain evidence="3">TS7</strain>
    </source>
</reference>
<dbReference type="OrthoDB" id="19329at2759"/>
<feature type="compositionally biased region" description="Basic and acidic residues" evidence="1">
    <location>
        <begin position="64"/>
        <end position="73"/>
    </location>
</feature>
<dbReference type="EMBL" id="MU251271">
    <property type="protein sequence ID" value="KAG9250976.1"/>
    <property type="molecule type" value="Genomic_DNA"/>
</dbReference>
<dbReference type="GO" id="GO:0030687">
    <property type="term" value="C:preribosome, large subunit precursor"/>
    <property type="evidence" value="ECO:0007669"/>
    <property type="project" value="TreeGrafter"/>
</dbReference>
<dbReference type="InterPro" id="IPR040025">
    <property type="entry name" value="Znf622/Rei1/Reh1"/>
</dbReference>
<dbReference type="GO" id="GO:0042273">
    <property type="term" value="P:ribosomal large subunit biogenesis"/>
    <property type="evidence" value="ECO:0007669"/>
    <property type="project" value="TreeGrafter"/>
</dbReference>
<evidence type="ECO:0000313" key="4">
    <source>
        <dbReference type="Proteomes" id="UP000887229"/>
    </source>
</evidence>
<keyword evidence="3" id="KW-0863">Zinc-finger</keyword>
<dbReference type="GeneID" id="70296756"/>
<comment type="caution">
    <text evidence="3">The sequence shown here is derived from an EMBL/GenBank/DDBJ whole genome shotgun (WGS) entry which is preliminary data.</text>
</comment>
<dbReference type="InterPro" id="IPR036236">
    <property type="entry name" value="Znf_C2H2_sf"/>
</dbReference>
<proteinExistence type="predicted"/>
<evidence type="ECO:0000313" key="3">
    <source>
        <dbReference type="EMBL" id="KAG9250976.1"/>
    </source>
</evidence>
<dbReference type="InterPro" id="IPR041661">
    <property type="entry name" value="ZN622/Rei1/Reh1_Znf-C2H2"/>
</dbReference>
<dbReference type="SUPFAM" id="SSF57667">
    <property type="entry name" value="beta-beta-alpha zinc fingers"/>
    <property type="match status" value="1"/>
</dbReference>
<gene>
    <name evidence="3" type="ORF">F5Z01DRAFT_683499</name>
</gene>
<dbReference type="AlphaFoldDB" id="A0A9P7ZFH0"/>
<organism evidence="3 4">
    <name type="scientific">Emericellopsis atlantica</name>
    <dbReference type="NCBI Taxonomy" id="2614577"/>
    <lineage>
        <taxon>Eukaryota</taxon>
        <taxon>Fungi</taxon>
        <taxon>Dikarya</taxon>
        <taxon>Ascomycota</taxon>
        <taxon>Pezizomycotina</taxon>
        <taxon>Sordariomycetes</taxon>
        <taxon>Hypocreomycetidae</taxon>
        <taxon>Hypocreales</taxon>
        <taxon>Bionectriaceae</taxon>
        <taxon>Emericellopsis</taxon>
    </lineage>
</organism>
<feature type="compositionally biased region" description="Basic and acidic residues" evidence="1">
    <location>
        <begin position="254"/>
        <end position="268"/>
    </location>
</feature>
<keyword evidence="3" id="KW-0862">Zinc</keyword>
<evidence type="ECO:0000256" key="1">
    <source>
        <dbReference type="SAM" id="MobiDB-lite"/>
    </source>
</evidence>
<accession>A0A9P7ZFH0</accession>
<dbReference type="GO" id="GO:0008270">
    <property type="term" value="F:zinc ion binding"/>
    <property type="evidence" value="ECO:0007669"/>
    <property type="project" value="UniProtKB-KW"/>
</dbReference>
<feature type="domain" description="ZN622/Rei1/Reh1 zinc finger C2H2-type" evidence="2">
    <location>
        <begin position="107"/>
        <end position="195"/>
    </location>
</feature>
<name>A0A9P7ZFH0_9HYPO</name>
<evidence type="ECO:0000259" key="2">
    <source>
        <dbReference type="Pfam" id="PF12756"/>
    </source>
</evidence>
<dbReference type="Proteomes" id="UP000887229">
    <property type="component" value="Unassembled WGS sequence"/>
</dbReference>
<dbReference type="RefSeq" id="XP_046114900.1">
    <property type="nucleotide sequence ID" value="XM_046265853.1"/>
</dbReference>
<feature type="compositionally biased region" description="Basic residues" evidence="1">
    <location>
        <begin position="226"/>
        <end position="241"/>
    </location>
</feature>
<feature type="region of interest" description="Disordered" evidence="1">
    <location>
        <begin position="226"/>
        <end position="268"/>
    </location>
</feature>
<keyword evidence="3" id="KW-0479">Metal-binding</keyword>
<dbReference type="PANTHER" id="PTHR13182:SF8">
    <property type="entry name" value="CYTOPLASMIC 60S SUBUNIT BIOGENESIS FACTOR ZNF622"/>
    <property type="match status" value="1"/>
</dbReference>
<sequence length="344" mass="39482">MDGHTSDRAPSLECHLCELSFDALNERRQHAKSEWHVYRIRCTVADPGTVVTPPDSMPKQSQSRPKDERKSRWPPETTYLTDERGELDISSDEPSSEEGNINFLPEECLFCNNVGSTFDDNLKHMHQAHGFVVPFQSSLTTDLQTLIAFLHIVIFSYRECIGCGKRRHTVEAVQHHMTSKGHCRFDIAEEMGAFYGMRILGKEGNQAESRYLDNETLRLPSGKLLAHRSYVHPTPKSRLRKDRKEPLPEIPISENHRDSQVLSRKDRQDGALERQLANLSTSDQMSLRHLPQPQQRSILLAQKKELDKANRAATRRERRLEQSANKLAVHCNYYKQEVPVYMAG</sequence>
<feature type="region of interest" description="Disordered" evidence="1">
    <location>
        <begin position="46"/>
        <end position="98"/>
    </location>
</feature>
<dbReference type="Pfam" id="PF12756">
    <property type="entry name" value="zf-C2H2_2"/>
    <property type="match status" value="1"/>
</dbReference>
<protein>
    <submittedName>
        <fullName evidence="3">C2H2 type zinc-finger-domain-containing protein</fullName>
    </submittedName>
</protein>
<keyword evidence="4" id="KW-1185">Reference proteome</keyword>
<dbReference type="PANTHER" id="PTHR13182">
    <property type="entry name" value="ZINC FINGER PROTEIN 622"/>
    <property type="match status" value="1"/>
</dbReference>